<protein>
    <submittedName>
        <fullName evidence="1">Uncharacterized protein</fullName>
    </submittedName>
</protein>
<dbReference type="OrthoDB" id="1901964at2"/>
<evidence type="ECO:0000313" key="1">
    <source>
        <dbReference type="EMBL" id="SDP14791.1"/>
    </source>
</evidence>
<keyword evidence="2" id="KW-1185">Reference proteome</keyword>
<reference evidence="1 2" key="1">
    <citation type="submission" date="2016-10" db="EMBL/GenBank/DDBJ databases">
        <authorList>
            <person name="de Groot N.N."/>
        </authorList>
    </citation>
    <scope>NUCLEOTIDE SEQUENCE [LARGE SCALE GENOMIC DNA]</scope>
    <source>
        <strain evidence="1 2">DSM 12272</strain>
    </source>
</reference>
<dbReference type="AlphaFoldDB" id="A0A1H0QBR0"/>
<dbReference type="RefSeq" id="WP_089967104.1">
    <property type="nucleotide sequence ID" value="NZ_FNJM01000002.1"/>
</dbReference>
<gene>
    <name evidence="1" type="ORF">SAMN04488529_102293</name>
</gene>
<dbReference type="STRING" id="94869.SAMN04488529_102293"/>
<dbReference type="SUPFAM" id="SSF82171">
    <property type="entry name" value="DPP6 N-terminal domain-like"/>
    <property type="match status" value="1"/>
</dbReference>
<proteinExistence type="predicted"/>
<dbReference type="EMBL" id="FNJM01000002">
    <property type="protein sequence ID" value="SDP14791.1"/>
    <property type="molecule type" value="Genomic_DNA"/>
</dbReference>
<evidence type="ECO:0000313" key="2">
    <source>
        <dbReference type="Proteomes" id="UP000198597"/>
    </source>
</evidence>
<organism evidence="1 2">
    <name type="scientific">Clostridium gasigenes</name>
    <dbReference type="NCBI Taxonomy" id="94869"/>
    <lineage>
        <taxon>Bacteria</taxon>
        <taxon>Bacillati</taxon>
        <taxon>Bacillota</taxon>
        <taxon>Clostridia</taxon>
        <taxon>Eubacteriales</taxon>
        <taxon>Clostridiaceae</taxon>
        <taxon>Clostridium</taxon>
    </lineage>
</organism>
<dbReference type="Proteomes" id="UP000198597">
    <property type="component" value="Unassembled WGS sequence"/>
</dbReference>
<name>A0A1H0QBR0_9CLOT</name>
<sequence length="374" mass="42490">MGTEEIIIDDNTKDKKNGGFQIKMVAETEAIDPGTIYWMLGVKENVIQLIYQYPGDAISEVRVGKLDSNNKVNWTSKNLDGKIYTDNSYYGLYSTKIKNDNKVYNVNTDGELEELAGYTKLIKEQGNVLDTHSSYRNGTIDVADFGSREDPKSAVIDIPNEKYYVIPNELIANDRDGDLRQILGIDGDRIYVNYEYIEGDKFDMSKKSTTKNTIGYIENNKFTKILSEDDGIKIDTRGEMLCENGRILFSGLAEGKNGIWNYDIDNKKLTKIVDVDSETFFEFHINENKDKVVISSLKYSMEKDGKQNNTLNIADINDKLEITNITNIVTNTEERHHKAFVGFENGGKTFYVRSSIADESYNATNKLEVYNIVE</sequence>
<accession>A0A1H0QBR0</accession>